<dbReference type="InterPro" id="IPR045834">
    <property type="entry name" value="Csd3_N2"/>
</dbReference>
<dbReference type="Pfam" id="PF19425">
    <property type="entry name" value="Csd3_N2"/>
    <property type="match status" value="1"/>
</dbReference>
<evidence type="ECO:0000256" key="4">
    <source>
        <dbReference type="ARBA" id="ARBA00022558"/>
    </source>
</evidence>
<evidence type="ECO:0000256" key="5">
    <source>
        <dbReference type="ARBA" id="ARBA00022670"/>
    </source>
</evidence>
<organism evidence="19 20">
    <name type="scientific">Oryzomicrobium terrae</name>
    <dbReference type="NCBI Taxonomy" id="1735038"/>
    <lineage>
        <taxon>Bacteria</taxon>
        <taxon>Pseudomonadati</taxon>
        <taxon>Pseudomonadota</taxon>
        <taxon>Betaproteobacteria</taxon>
        <taxon>Rhodocyclales</taxon>
        <taxon>Rhodocyclaceae</taxon>
        <taxon>Oryzomicrobium</taxon>
    </lineage>
</organism>
<keyword evidence="9" id="KW-0482">Metalloprotease</keyword>
<keyword evidence="16" id="KW-0812">Transmembrane</keyword>
<evidence type="ECO:0000256" key="2">
    <source>
        <dbReference type="ARBA" id="ARBA00004196"/>
    </source>
</evidence>
<keyword evidence="7" id="KW-0378">Hydrolase</keyword>
<evidence type="ECO:0000256" key="16">
    <source>
        <dbReference type="SAM" id="Phobius"/>
    </source>
</evidence>
<comment type="subcellular location">
    <subcellularLocation>
        <location evidence="2">Cell envelope</location>
    </subcellularLocation>
</comment>
<evidence type="ECO:0000313" key="19">
    <source>
        <dbReference type="EMBL" id="QEL64117.1"/>
    </source>
</evidence>
<evidence type="ECO:0000256" key="12">
    <source>
        <dbReference type="ARBA" id="ARBA00075934"/>
    </source>
</evidence>
<evidence type="ECO:0000256" key="13">
    <source>
        <dbReference type="ARBA" id="ARBA00079577"/>
    </source>
</evidence>
<dbReference type="AlphaFoldDB" id="A0A5C1E753"/>
<dbReference type="Proteomes" id="UP000323671">
    <property type="component" value="Chromosome"/>
</dbReference>
<comment type="subunit">
    <text evidence="3">Monomer.</text>
</comment>
<dbReference type="CDD" id="cd12797">
    <property type="entry name" value="M23_peptidase"/>
    <property type="match status" value="1"/>
</dbReference>
<keyword evidence="20" id="KW-1185">Reference proteome</keyword>
<evidence type="ECO:0000256" key="3">
    <source>
        <dbReference type="ARBA" id="ARBA00011245"/>
    </source>
</evidence>
<keyword evidence="10" id="KW-0865">Zymogen</keyword>
<evidence type="ECO:0000256" key="15">
    <source>
        <dbReference type="ARBA" id="ARBA00081777"/>
    </source>
</evidence>
<dbReference type="Pfam" id="PF01551">
    <property type="entry name" value="Peptidase_M23"/>
    <property type="match status" value="1"/>
</dbReference>
<dbReference type="EMBL" id="CP022579">
    <property type="protein sequence ID" value="QEL64117.1"/>
    <property type="molecule type" value="Genomic_DNA"/>
</dbReference>
<dbReference type="FunFam" id="2.70.70.10:FF:000002">
    <property type="entry name" value="Murein DD-endopeptidase MepM"/>
    <property type="match status" value="1"/>
</dbReference>
<accession>A0A5C1E753</accession>
<dbReference type="InterPro" id="IPR016047">
    <property type="entry name" value="M23ase_b-sheet_dom"/>
</dbReference>
<feature type="domain" description="Csd3-like second N-terminal" evidence="18">
    <location>
        <begin position="179"/>
        <end position="295"/>
    </location>
</feature>
<evidence type="ECO:0000256" key="6">
    <source>
        <dbReference type="ARBA" id="ARBA00022723"/>
    </source>
</evidence>
<dbReference type="SUPFAM" id="SSF51261">
    <property type="entry name" value="Duplicated hybrid motif"/>
    <property type="match status" value="1"/>
</dbReference>
<feature type="transmembrane region" description="Helical" evidence="16">
    <location>
        <begin position="29"/>
        <end position="48"/>
    </location>
</feature>
<dbReference type="GO" id="GO:0030313">
    <property type="term" value="C:cell envelope"/>
    <property type="evidence" value="ECO:0007669"/>
    <property type="project" value="UniProtKB-SubCell"/>
</dbReference>
<dbReference type="PANTHER" id="PTHR21666">
    <property type="entry name" value="PEPTIDASE-RELATED"/>
    <property type="match status" value="1"/>
</dbReference>
<evidence type="ECO:0000256" key="14">
    <source>
        <dbReference type="ARBA" id="ARBA00080962"/>
    </source>
</evidence>
<evidence type="ECO:0000259" key="18">
    <source>
        <dbReference type="Pfam" id="PF19425"/>
    </source>
</evidence>
<evidence type="ECO:0000256" key="8">
    <source>
        <dbReference type="ARBA" id="ARBA00022833"/>
    </source>
</evidence>
<keyword evidence="5" id="KW-0645">Protease</keyword>
<dbReference type="Gene3D" id="2.70.70.10">
    <property type="entry name" value="Glucose Permease (Domain IIA)"/>
    <property type="match status" value="1"/>
</dbReference>
<gene>
    <name evidence="19" type="ORF">OTERR_06410</name>
</gene>
<dbReference type="InterPro" id="IPR050570">
    <property type="entry name" value="Cell_wall_metabolism_enzyme"/>
</dbReference>
<evidence type="ECO:0000256" key="1">
    <source>
        <dbReference type="ARBA" id="ARBA00001947"/>
    </source>
</evidence>
<evidence type="ECO:0000256" key="7">
    <source>
        <dbReference type="ARBA" id="ARBA00022801"/>
    </source>
</evidence>
<comment type="cofactor">
    <cofactor evidence="1">
        <name>Zn(2+)</name>
        <dbReference type="ChEBI" id="CHEBI:29105"/>
    </cofactor>
</comment>
<evidence type="ECO:0000256" key="10">
    <source>
        <dbReference type="ARBA" id="ARBA00023145"/>
    </source>
</evidence>
<evidence type="ECO:0000256" key="9">
    <source>
        <dbReference type="ARBA" id="ARBA00023049"/>
    </source>
</evidence>
<dbReference type="RefSeq" id="WP_149424846.1">
    <property type="nucleotide sequence ID" value="NZ_CP022579.1"/>
</dbReference>
<proteinExistence type="predicted"/>
<dbReference type="InterPro" id="IPR011055">
    <property type="entry name" value="Dup_hybrid_motif"/>
</dbReference>
<keyword evidence="6" id="KW-0479">Metal-binding</keyword>
<dbReference type="GO" id="GO:0046872">
    <property type="term" value="F:metal ion binding"/>
    <property type="evidence" value="ECO:0007669"/>
    <property type="project" value="UniProtKB-KW"/>
</dbReference>
<reference evidence="19 20" key="1">
    <citation type="submission" date="2017-07" db="EMBL/GenBank/DDBJ databases">
        <title>Complete genome sequence of Oryzomicrobium terrae TPP412.</title>
        <authorList>
            <person name="Chiu L.-W."/>
            <person name="Lo K.-J."/>
            <person name="Tsai Y.-M."/>
            <person name="Lin S.-S."/>
            <person name="Kuo C.-H."/>
            <person name="Liu C.-T."/>
        </authorList>
    </citation>
    <scope>NUCLEOTIDE SEQUENCE [LARGE SCALE GENOMIC DNA]</scope>
    <source>
        <strain evidence="19 20">TPP412</strain>
    </source>
</reference>
<evidence type="ECO:0000256" key="11">
    <source>
        <dbReference type="ARBA" id="ARBA00070348"/>
    </source>
</evidence>
<dbReference type="GO" id="GO:0006508">
    <property type="term" value="P:proteolysis"/>
    <property type="evidence" value="ECO:0007669"/>
    <property type="project" value="UniProtKB-KW"/>
</dbReference>
<dbReference type="GO" id="GO:0004222">
    <property type="term" value="F:metalloendopeptidase activity"/>
    <property type="evidence" value="ECO:0007669"/>
    <property type="project" value="TreeGrafter"/>
</dbReference>
<dbReference type="KEGG" id="otr:OTERR_06410"/>
<protein>
    <recommendedName>
        <fullName evidence="11">DD-carboxypeptidase/endopeptidase Mpg</fullName>
    </recommendedName>
    <alternativeName>
        <fullName evidence="14">Metalloprotease active against peptidoglycan</fullName>
    </alternativeName>
    <alternativeName>
        <fullName evidence="15">Zinc metallopeptidase</fullName>
    </alternativeName>
    <alternativeName>
        <fullName evidence="13">Zinc metalloprotease</fullName>
    </alternativeName>
    <alternativeName>
        <fullName evidence="12">Zinc-dependent metallopeptidase</fullName>
    </alternativeName>
</protein>
<sequence length="451" mass="48918">MSLQKSRILAQSLLTHARLRVRPPRHPRITAAIGAIFLTTAATVFALATGEDNTPVLQQTVVEQLAIQANQIVDTGEWGYLREERVQRGDSIAALMMRLGLDDSDAAVYLRTAAEAAPIHRQLAPGKVVSARSDANGRLLALIFPLNTADQVLVVERRGEHFVTHHEVLQLSTRVQHGSGEIRSSLFAAADAADIPDAIASQLADIFGGEVDFHRDLRRGDRFHLVYEMLYHQGQPVRAGRILAAEFTNDGKRYSAVFYKPSGDTKGGYYTPDGRSLRKAFLRSPLEFSRVTSGFSNARLHPVFHQMRAHKGVDYGAPIGTRVRAVGDGVVEIAGRQGGYGNIVVVRHAGRYSTAYGHLSGFAPGIKVGSRVSQGDVIAFTGQTGWATGPHLHYEFRIDGNQVNPLTIALPGTPPLAAADLARFRSTTAALQQQLALIKRDNSGATVTASR</sequence>
<feature type="domain" description="M23ase beta-sheet core" evidence="17">
    <location>
        <begin position="309"/>
        <end position="405"/>
    </location>
</feature>
<dbReference type="Gene3D" id="3.10.450.350">
    <property type="match status" value="2"/>
</dbReference>
<keyword evidence="4" id="KW-1029">Fimbrium biogenesis</keyword>
<evidence type="ECO:0000313" key="20">
    <source>
        <dbReference type="Proteomes" id="UP000323671"/>
    </source>
</evidence>
<keyword evidence="8" id="KW-0862">Zinc</keyword>
<keyword evidence="16" id="KW-1133">Transmembrane helix</keyword>
<name>A0A5C1E753_9RHOO</name>
<dbReference type="PANTHER" id="PTHR21666:SF288">
    <property type="entry name" value="CELL DIVISION PROTEIN YTFB"/>
    <property type="match status" value="1"/>
</dbReference>
<evidence type="ECO:0000259" key="17">
    <source>
        <dbReference type="Pfam" id="PF01551"/>
    </source>
</evidence>
<keyword evidence="16" id="KW-0472">Membrane</keyword>